<name>A0A917PI72_9MICO</name>
<gene>
    <name evidence="4" type="ORF">GCM10011372_17740</name>
</gene>
<reference evidence="4" key="1">
    <citation type="journal article" date="2014" name="Int. J. Syst. Evol. Microbiol.">
        <title>Complete genome sequence of Corynebacterium casei LMG S-19264T (=DSM 44701T), isolated from a smear-ripened cheese.</title>
        <authorList>
            <consortium name="US DOE Joint Genome Institute (JGI-PGF)"/>
            <person name="Walter F."/>
            <person name="Albersmeier A."/>
            <person name="Kalinowski J."/>
            <person name="Ruckert C."/>
        </authorList>
    </citation>
    <scope>NUCLEOTIDE SEQUENCE</scope>
    <source>
        <strain evidence="4">CGMCC 1.8984</strain>
    </source>
</reference>
<sequence length="170" mass="17021">MTSRLGSTAVLALAGAAIGFGTAGCTATSPVPTRHPELTASASPSSAPASGSATPAPSAPPILRPTLSAEESLAYFSAVNLAVVAASSSAGGRDFIDARVAAGFDKSQMQVTHDRTTVALQPDSVQFAVFFQGECLIGQHGSGSDGYQSAVRPPLGTGGYLIGQTRPIDS</sequence>
<dbReference type="RefSeq" id="WP_188743070.1">
    <property type="nucleotide sequence ID" value="NZ_BAABFW010000001.1"/>
</dbReference>
<evidence type="ECO:0000313" key="5">
    <source>
        <dbReference type="Proteomes" id="UP000636956"/>
    </source>
</evidence>
<feature type="compositionally biased region" description="Low complexity" evidence="1">
    <location>
        <begin position="40"/>
        <end position="56"/>
    </location>
</feature>
<feature type="signal peptide" evidence="2">
    <location>
        <begin position="1"/>
        <end position="23"/>
    </location>
</feature>
<proteinExistence type="predicted"/>
<feature type="domain" description="DUF6993" evidence="3">
    <location>
        <begin position="82"/>
        <end position="164"/>
    </location>
</feature>
<evidence type="ECO:0000256" key="2">
    <source>
        <dbReference type="SAM" id="SignalP"/>
    </source>
</evidence>
<accession>A0A917PI72</accession>
<evidence type="ECO:0000256" key="1">
    <source>
        <dbReference type="SAM" id="MobiDB-lite"/>
    </source>
</evidence>
<keyword evidence="2" id="KW-0732">Signal</keyword>
<dbReference type="InterPro" id="IPR054262">
    <property type="entry name" value="DUF6993"/>
</dbReference>
<keyword evidence="5" id="KW-1185">Reference proteome</keyword>
<organism evidence="4 5">
    <name type="scientific">Agromyces bauzanensis</name>
    <dbReference type="NCBI Taxonomy" id="1308924"/>
    <lineage>
        <taxon>Bacteria</taxon>
        <taxon>Bacillati</taxon>
        <taxon>Actinomycetota</taxon>
        <taxon>Actinomycetes</taxon>
        <taxon>Micrococcales</taxon>
        <taxon>Microbacteriaceae</taxon>
        <taxon>Agromyces</taxon>
    </lineage>
</organism>
<dbReference type="Proteomes" id="UP000636956">
    <property type="component" value="Unassembled WGS sequence"/>
</dbReference>
<dbReference type="Pfam" id="PF22504">
    <property type="entry name" value="DUF6993"/>
    <property type="match status" value="1"/>
</dbReference>
<protein>
    <recommendedName>
        <fullName evidence="3">DUF6993 domain-containing protein</fullName>
    </recommendedName>
</protein>
<dbReference type="PROSITE" id="PS51257">
    <property type="entry name" value="PROKAR_LIPOPROTEIN"/>
    <property type="match status" value="1"/>
</dbReference>
<dbReference type="AlphaFoldDB" id="A0A917PI72"/>
<evidence type="ECO:0000259" key="3">
    <source>
        <dbReference type="Pfam" id="PF22504"/>
    </source>
</evidence>
<feature type="chain" id="PRO_5039236546" description="DUF6993 domain-containing protein" evidence="2">
    <location>
        <begin position="24"/>
        <end position="170"/>
    </location>
</feature>
<feature type="region of interest" description="Disordered" evidence="1">
    <location>
        <begin position="29"/>
        <end position="64"/>
    </location>
</feature>
<comment type="caution">
    <text evidence="4">The sequence shown here is derived from an EMBL/GenBank/DDBJ whole genome shotgun (WGS) entry which is preliminary data.</text>
</comment>
<reference evidence="4" key="2">
    <citation type="submission" date="2020-09" db="EMBL/GenBank/DDBJ databases">
        <authorList>
            <person name="Sun Q."/>
            <person name="Zhou Y."/>
        </authorList>
    </citation>
    <scope>NUCLEOTIDE SEQUENCE</scope>
    <source>
        <strain evidence="4">CGMCC 1.8984</strain>
    </source>
</reference>
<evidence type="ECO:0000313" key="4">
    <source>
        <dbReference type="EMBL" id="GGJ79771.1"/>
    </source>
</evidence>
<dbReference type="EMBL" id="BMMD01000008">
    <property type="protein sequence ID" value="GGJ79771.1"/>
    <property type="molecule type" value="Genomic_DNA"/>
</dbReference>